<sequence>MLIKPVLSSVLNNISFTNSFPASIATSSLSF</sequence>
<name>A0A8S5RHH0_9VIRU</name>
<dbReference type="EMBL" id="BK059105">
    <property type="protein sequence ID" value="DAE30838.1"/>
    <property type="molecule type" value="Genomic_DNA"/>
</dbReference>
<accession>A0A8S5RHH0</accession>
<protein>
    <submittedName>
        <fullName evidence="1">Uncharacterized protein</fullName>
    </submittedName>
</protein>
<organism evidence="1">
    <name type="scientific">virus sp. ctML55</name>
    <dbReference type="NCBI Taxonomy" id="2827627"/>
    <lineage>
        <taxon>Viruses</taxon>
    </lineage>
</organism>
<evidence type="ECO:0000313" key="1">
    <source>
        <dbReference type="EMBL" id="DAE30838.1"/>
    </source>
</evidence>
<proteinExistence type="predicted"/>
<reference evidence="1" key="1">
    <citation type="journal article" date="2021" name="Proc. Natl. Acad. Sci. U.S.A.">
        <title>A Catalog of Tens of Thousands of Viruses from Human Metagenomes Reveals Hidden Associations with Chronic Diseases.</title>
        <authorList>
            <person name="Tisza M.J."/>
            <person name="Buck C.B."/>
        </authorList>
    </citation>
    <scope>NUCLEOTIDE SEQUENCE</scope>
    <source>
        <strain evidence="1">CtML55</strain>
    </source>
</reference>